<evidence type="ECO:0000256" key="1">
    <source>
        <dbReference type="SAM" id="MobiDB-lite"/>
    </source>
</evidence>
<accession>X1B835</accession>
<proteinExistence type="predicted"/>
<evidence type="ECO:0000313" key="2">
    <source>
        <dbReference type="EMBL" id="GAG80303.1"/>
    </source>
</evidence>
<reference evidence="2" key="1">
    <citation type="journal article" date="2014" name="Front. Microbiol.">
        <title>High frequency of phylogenetically diverse reductive dehalogenase-homologous genes in deep subseafloor sedimentary metagenomes.</title>
        <authorList>
            <person name="Kawai M."/>
            <person name="Futagami T."/>
            <person name="Toyoda A."/>
            <person name="Takaki Y."/>
            <person name="Nishi S."/>
            <person name="Hori S."/>
            <person name="Arai W."/>
            <person name="Tsubouchi T."/>
            <person name="Morono Y."/>
            <person name="Uchiyama I."/>
            <person name="Ito T."/>
            <person name="Fujiyama A."/>
            <person name="Inagaki F."/>
            <person name="Takami H."/>
        </authorList>
    </citation>
    <scope>NUCLEOTIDE SEQUENCE</scope>
    <source>
        <strain evidence="2">Expedition CK06-06</strain>
    </source>
</reference>
<feature type="region of interest" description="Disordered" evidence="1">
    <location>
        <begin position="1"/>
        <end position="28"/>
    </location>
</feature>
<organism evidence="2">
    <name type="scientific">marine sediment metagenome</name>
    <dbReference type="NCBI Taxonomy" id="412755"/>
    <lineage>
        <taxon>unclassified sequences</taxon>
        <taxon>metagenomes</taxon>
        <taxon>ecological metagenomes</taxon>
    </lineage>
</organism>
<name>X1B835_9ZZZZ</name>
<dbReference type="EMBL" id="BART01009738">
    <property type="protein sequence ID" value="GAG80303.1"/>
    <property type="molecule type" value="Genomic_DNA"/>
</dbReference>
<comment type="caution">
    <text evidence="2">The sequence shown here is derived from an EMBL/GenBank/DDBJ whole genome shotgun (WGS) entry which is preliminary data.</text>
</comment>
<gene>
    <name evidence="2" type="ORF">S01H4_21481</name>
</gene>
<feature type="non-terminal residue" evidence="2">
    <location>
        <position position="1"/>
    </location>
</feature>
<sequence length="122" mass="13289">GSVSSTGTISGYGDGWQEHVKPGTPVVDTRSIPEDKILKWALQSPMVNPDLEGVRGAKVEQDYAGLDENPAFDMVNMMPPSMRRLAHVSNMGYVSVEEYCRSRYRGCPPSVCDGQRSPVSAV</sequence>
<protein>
    <submittedName>
        <fullName evidence="2">Uncharacterized protein</fullName>
    </submittedName>
</protein>
<dbReference type="AlphaFoldDB" id="X1B835"/>